<evidence type="ECO:0000313" key="3">
    <source>
        <dbReference type="Proteomes" id="UP000577956"/>
    </source>
</evidence>
<dbReference type="Pfam" id="PF17765">
    <property type="entry name" value="MLTR_LBD"/>
    <property type="match status" value="1"/>
</dbReference>
<name>A0A7Y9JVM5_9CELL</name>
<evidence type="ECO:0000313" key="2">
    <source>
        <dbReference type="EMBL" id="NYD84753.1"/>
    </source>
</evidence>
<sequence length="152" mass="17226">MSRRPVYAVDRYWDVLATNALAAYVFGIEPGHNCLVTFFTDEGTARRYPFRDVAGPMMVAQFRAHAARYADDARFREIVEDLLDRSAEFRTLWDRHVVGVTPHVDLVYDHPSLGRLSFAPTVLTPADGADLRLFVYIPKAGTPTEQALRRIV</sequence>
<feature type="domain" description="MmyB-like transcription regulator ligand binding" evidence="1">
    <location>
        <begin position="2"/>
        <end position="150"/>
    </location>
</feature>
<gene>
    <name evidence="2" type="ORF">BKA21_000302</name>
</gene>
<dbReference type="PANTHER" id="PTHR35010">
    <property type="entry name" value="BLL4672 PROTEIN-RELATED"/>
    <property type="match status" value="1"/>
</dbReference>
<evidence type="ECO:0000259" key="1">
    <source>
        <dbReference type="Pfam" id="PF17765"/>
    </source>
</evidence>
<dbReference type="PANTHER" id="PTHR35010:SF3">
    <property type="entry name" value="BLL4873 PROTEIN"/>
    <property type="match status" value="1"/>
</dbReference>
<protein>
    <recommendedName>
        <fullName evidence="1">MmyB-like transcription regulator ligand binding domain-containing protein</fullName>
    </recommendedName>
</protein>
<dbReference type="AlphaFoldDB" id="A0A7Y9JVM5"/>
<dbReference type="InterPro" id="IPR041413">
    <property type="entry name" value="MLTR_LBD"/>
</dbReference>
<organism evidence="2 3">
    <name type="scientific">Cellulomonas oligotrophica</name>
    <dbReference type="NCBI Taxonomy" id="931536"/>
    <lineage>
        <taxon>Bacteria</taxon>
        <taxon>Bacillati</taxon>
        <taxon>Actinomycetota</taxon>
        <taxon>Actinomycetes</taxon>
        <taxon>Micrococcales</taxon>
        <taxon>Cellulomonadaceae</taxon>
        <taxon>Cellulomonas</taxon>
    </lineage>
</organism>
<dbReference type="EMBL" id="JACCBK010000001">
    <property type="protein sequence ID" value="NYD84753.1"/>
    <property type="molecule type" value="Genomic_DNA"/>
</dbReference>
<accession>A0A7Y9JVM5</accession>
<dbReference type="Proteomes" id="UP000577956">
    <property type="component" value="Unassembled WGS sequence"/>
</dbReference>
<dbReference type="Gene3D" id="3.30.450.180">
    <property type="match status" value="1"/>
</dbReference>
<proteinExistence type="predicted"/>
<comment type="caution">
    <text evidence="2">The sequence shown here is derived from an EMBL/GenBank/DDBJ whole genome shotgun (WGS) entry which is preliminary data.</text>
</comment>
<reference evidence="2 3" key="1">
    <citation type="submission" date="2020-07" db="EMBL/GenBank/DDBJ databases">
        <title>Sequencing the genomes of 1000 actinobacteria strains.</title>
        <authorList>
            <person name="Klenk H.-P."/>
        </authorList>
    </citation>
    <scope>NUCLEOTIDE SEQUENCE [LARGE SCALE GENOMIC DNA]</scope>
    <source>
        <strain evidence="2 3">DSM 24482</strain>
    </source>
</reference>